<dbReference type="AlphaFoldDB" id="A0A8K1LDD1"/>
<organism evidence="9 10">
    <name type="scientific">Zosterops borbonicus</name>
    <dbReference type="NCBI Taxonomy" id="364589"/>
    <lineage>
        <taxon>Eukaryota</taxon>
        <taxon>Metazoa</taxon>
        <taxon>Chordata</taxon>
        <taxon>Craniata</taxon>
        <taxon>Vertebrata</taxon>
        <taxon>Euteleostomi</taxon>
        <taxon>Archelosauria</taxon>
        <taxon>Archosauria</taxon>
        <taxon>Dinosauria</taxon>
        <taxon>Saurischia</taxon>
        <taxon>Theropoda</taxon>
        <taxon>Coelurosauria</taxon>
        <taxon>Aves</taxon>
        <taxon>Neognathae</taxon>
        <taxon>Neoaves</taxon>
        <taxon>Telluraves</taxon>
        <taxon>Australaves</taxon>
        <taxon>Passeriformes</taxon>
        <taxon>Sylvioidea</taxon>
        <taxon>Zosteropidae</taxon>
        <taxon>Zosterops</taxon>
    </lineage>
</organism>
<keyword evidence="3 6" id="KW-0812">Transmembrane</keyword>
<dbReference type="PANTHER" id="PTHR12308:SF51">
    <property type="entry name" value="ANOCTAMIN-8"/>
    <property type="match status" value="1"/>
</dbReference>
<evidence type="ECO:0000256" key="6">
    <source>
        <dbReference type="RuleBase" id="RU280814"/>
    </source>
</evidence>
<feature type="transmembrane region" description="Helical" evidence="6">
    <location>
        <begin position="246"/>
        <end position="268"/>
    </location>
</feature>
<evidence type="ECO:0000256" key="5">
    <source>
        <dbReference type="ARBA" id="ARBA00023136"/>
    </source>
</evidence>
<feature type="compositionally biased region" description="Low complexity" evidence="7">
    <location>
        <begin position="682"/>
        <end position="692"/>
    </location>
</feature>
<feature type="compositionally biased region" description="Basic and acidic residues" evidence="7">
    <location>
        <begin position="1027"/>
        <end position="1037"/>
    </location>
</feature>
<dbReference type="InterPro" id="IPR049452">
    <property type="entry name" value="Anoctamin_TM"/>
</dbReference>
<gene>
    <name evidence="9" type="ORF">HGM15179_017421</name>
</gene>
<feature type="compositionally biased region" description="Polar residues" evidence="7">
    <location>
        <begin position="1075"/>
        <end position="1087"/>
    </location>
</feature>
<feature type="domain" description="Anoctamin transmembrane" evidence="8">
    <location>
        <begin position="235"/>
        <end position="879"/>
    </location>
</feature>
<feature type="region of interest" description="Disordered" evidence="7">
    <location>
        <begin position="562"/>
        <end position="728"/>
    </location>
</feature>
<dbReference type="EMBL" id="SWJQ01001014">
    <property type="protein sequence ID" value="TRZ09691.1"/>
    <property type="molecule type" value="Genomic_DNA"/>
</dbReference>
<keyword evidence="5 6" id="KW-0472">Membrane</keyword>
<keyword evidence="10" id="KW-1185">Reference proteome</keyword>
<feature type="compositionally biased region" description="Polar residues" evidence="7">
    <location>
        <begin position="1005"/>
        <end position="1014"/>
    </location>
</feature>
<dbReference type="InterPro" id="IPR007632">
    <property type="entry name" value="Anoctamin"/>
</dbReference>
<comment type="subcellular location">
    <subcellularLocation>
        <location evidence="1 6">Membrane</location>
        <topology evidence="1 6">Multi-pass membrane protein</topology>
    </subcellularLocation>
</comment>
<evidence type="ECO:0000256" key="3">
    <source>
        <dbReference type="ARBA" id="ARBA00022692"/>
    </source>
</evidence>
<dbReference type="PANTHER" id="PTHR12308">
    <property type="entry name" value="ANOCTAMIN"/>
    <property type="match status" value="1"/>
</dbReference>
<feature type="compositionally biased region" description="Basic and acidic residues" evidence="7">
    <location>
        <begin position="1088"/>
        <end position="1104"/>
    </location>
</feature>
<dbReference type="GO" id="GO:0005254">
    <property type="term" value="F:chloride channel activity"/>
    <property type="evidence" value="ECO:0007669"/>
    <property type="project" value="TreeGrafter"/>
</dbReference>
<protein>
    <recommendedName>
        <fullName evidence="6">Anoctamin</fullName>
    </recommendedName>
</protein>
<name>A0A8K1LDD1_9PASS</name>
<proteinExistence type="inferred from homology"/>
<feature type="region of interest" description="Disordered" evidence="7">
    <location>
        <begin position="889"/>
        <end position="968"/>
    </location>
</feature>
<dbReference type="Proteomes" id="UP000796761">
    <property type="component" value="Unassembled WGS sequence"/>
</dbReference>
<feature type="transmembrane region" description="Helical" evidence="6">
    <location>
        <begin position="435"/>
        <end position="458"/>
    </location>
</feature>
<evidence type="ECO:0000313" key="10">
    <source>
        <dbReference type="Proteomes" id="UP000796761"/>
    </source>
</evidence>
<evidence type="ECO:0000256" key="4">
    <source>
        <dbReference type="ARBA" id="ARBA00022989"/>
    </source>
</evidence>
<comment type="similarity">
    <text evidence="2 6">Belongs to the anoctamin family.</text>
</comment>
<feature type="region of interest" description="Disordered" evidence="7">
    <location>
        <begin position="993"/>
        <end position="1111"/>
    </location>
</feature>
<comment type="caution">
    <text evidence="9">The sequence shown here is derived from an EMBL/GenBank/DDBJ whole genome shotgun (WGS) entry which is preliminary data.</text>
</comment>
<feature type="transmembrane region" description="Helical" evidence="6">
    <location>
        <begin position="351"/>
        <end position="374"/>
    </location>
</feature>
<evidence type="ECO:0000256" key="7">
    <source>
        <dbReference type="SAM" id="MobiDB-lite"/>
    </source>
</evidence>
<feature type="compositionally biased region" description="Gly residues" evidence="7">
    <location>
        <begin position="1062"/>
        <end position="1072"/>
    </location>
</feature>
<feature type="compositionally biased region" description="Acidic residues" evidence="7">
    <location>
        <begin position="586"/>
        <end position="596"/>
    </location>
</feature>
<accession>A0A8K1LDD1</accession>
<keyword evidence="4 6" id="KW-1133">Transmembrane helix</keyword>
<comment type="caution">
    <text evidence="6">Lacks conserved residue(s) required for the propagation of feature annotation.</text>
</comment>
<evidence type="ECO:0000256" key="1">
    <source>
        <dbReference type="ARBA" id="ARBA00004141"/>
    </source>
</evidence>
<dbReference type="Pfam" id="PF04547">
    <property type="entry name" value="Anoctamin"/>
    <property type="match status" value="1"/>
</dbReference>
<evidence type="ECO:0000259" key="8">
    <source>
        <dbReference type="Pfam" id="PF04547"/>
    </source>
</evidence>
<sequence length="1111" mass="125326">MPEPAAAAQEPERCRRGPPAEERTEPPAPTGVLDKLFGKRLLQAGRYIMSHKAWMKTVPTENCDVLMTFPDTTDDHTLLWLLNHIRLGIPELIVQVRHHKHTRVYAFFVTATYESLLRGADEIGLRKPVKAEFGGGMRSFSCEEDYIYENIENELFFFTSQERQNIIRYWLENLRAKQGESLHNIHFLEGQPIIPELAARGVIQQLFPLHEQRILKRLMKSWVQAVCEAQPLDEICDYFGVKIAMYFAWLGFYTSAMVYPAVFGSILYTFTDSDPTSQDISCVVFAIFNVVWATLFLEEWKRRGAEFAYKWGTLDSPAESIEEPRPQFRGTKRISPVTSAEEFYYPPWKRLLFQCLVSLPVCLACLILVFLLMLGCFQLQELVLSVPELPRLLRFLPKIILAVIVTACDELYKKVALWLNDMENYRLQSAYEKHLIIKIVLFQFVNSYLSLFYIGFYLKDMERLKELLLILSLSQSLARQLREALLPSILLHLHLSLIFLRRLLRSCWTLGVSKMLATLLLTRQFLQNVREVSQPHLYRRLRRGELTWRSVRQLGRALLRLLAPRRPPQPPPQGGKKCLNGGCGVPEEEEEEEGGAEEERRGSDSEEESALDCGLKLKKVSFIDRGGSSSGVRDPRPEPSGPEDEPFLEEGSPTMVEKGVDPAGLFHLCEDDDDDDEEEAEGQPGSSSSPEGPGRRRRRRKEEEEGGEEGGRRRSRASWIDPPEEDCSTQLTQAEVESCMKKYEDTFQDYQEMFIQFGYVVLFSSAFPLAAACALLNNVIEIRSDAFKLCQGLQRPFGQRVRSIGQWQKVMEAMGVLAIVVNCYLLAQCGQLQRLFPWLSPEGAIVSVVVLEHFALLLKYVIQVAIPDIPAWVAEEMAKLEYQRREAFKKHERQAQHHFQQQQRRKREEEERQRHAELQARRDRDTHEATKATPGDTGQDPAHDKSQAKGKSSSSSSHGPDKPKRPSSLLATNNVMKLKQIIPLQGKFLSAGGTAGGTSAGTATRSPQSPTGSENKLPAFLSFKFLKSPEAKRDGSTEKVQSPTKPFNPGKLFNFGKSEGLGANGGGGGGSSGSIQQPRADSGSGKSHLNEEGAREEGESRGEEEGGGARL</sequence>
<feature type="region of interest" description="Disordered" evidence="7">
    <location>
        <begin position="1"/>
        <end position="30"/>
    </location>
</feature>
<feature type="compositionally biased region" description="Basic and acidic residues" evidence="7">
    <location>
        <begin position="906"/>
        <end position="930"/>
    </location>
</feature>
<feature type="compositionally biased region" description="Acidic residues" evidence="7">
    <location>
        <begin position="670"/>
        <end position="681"/>
    </location>
</feature>
<dbReference type="OrthoDB" id="296386at2759"/>
<evidence type="ECO:0000313" key="9">
    <source>
        <dbReference type="EMBL" id="TRZ09691.1"/>
    </source>
</evidence>
<dbReference type="GO" id="GO:0005886">
    <property type="term" value="C:plasma membrane"/>
    <property type="evidence" value="ECO:0007669"/>
    <property type="project" value="TreeGrafter"/>
</dbReference>
<feature type="compositionally biased region" description="Basic and acidic residues" evidence="7">
    <location>
        <begin position="10"/>
        <end position="25"/>
    </location>
</feature>
<feature type="transmembrane region" description="Helical" evidence="6">
    <location>
        <begin position="280"/>
        <end position="297"/>
    </location>
</feature>
<evidence type="ECO:0000256" key="2">
    <source>
        <dbReference type="ARBA" id="ARBA00009671"/>
    </source>
</evidence>
<reference evidence="9" key="1">
    <citation type="submission" date="2019-04" db="EMBL/GenBank/DDBJ databases">
        <title>Genome assembly of Zosterops borbonicus 15179.</title>
        <authorList>
            <person name="Leroy T."/>
            <person name="Anselmetti Y."/>
            <person name="Tilak M.-K."/>
            <person name="Nabholz B."/>
        </authorList>
    </citation>
    <scope>NUCLEOTIDE SEQUENCE</scope>
    <source>
        <strain evidence="9">HGM_15179</strain>
        <tissue evidence="9">Muscle</tissue>
    </source>
</reference>